<protein>
    <submittedName>
        <fullName evidence="5">Collagen alpha-4(VI) chain</fullName>
    </submittedName>
</protein>
<dbReference type="Gene3D" id="2.60.120.260">
    <property type="entry name" value="Galactose-binding domain-like"/>
    <property type="match status" value="2"/>
</dbReference>
<feature type="compositionally biased region" description="Acidic residues" evidence="1">
    <location>
        <begin position="241"/>
        <end position="253"/>
    </location>
</feature>
<evidence type="ECO:0000313" key="4">
    <source>
        <dbReference type="EMBL" id="CAL1128801.1"/>
    </source>
</evidence>
<proteinExistence type="predicted"/>
<reference evidence="3" key="1">
    <citation type="submission" date="2022-10" db="EMBL/GenBank/DDBJ databases">
        <authorList>
            <person name="Chen Y."/>
            <person name="Dougan E. K."/>
            <person name="Chan C."/>
            <person name="Rhodes N."/>
            <person name="Thang M."/>
        </authorList>
    </citation>
    <scope>NUCLEOTIDE SEQUENCE</scope>
</reference>
<dbReference type="PANTHER" id="PTHR45713">
    <property type="entry name" value="FTP DOMAIN-CONTAINING PROTEIN"/>
    <property type="match status" value="1"/>
</dbReference>
<evidence type="ECO:0000313" key="5">
    <source>
        <dbReference type="EMBL" id="CAL4762738.1"/>
    </source>
</evidence>
<dbReference type="EMBL" id="CAMXCT020000202">
    <property type="protein sequence ID" value="CAL1128801.1"/>
    <property type="molecule type" value="Genomic_DNA"/>
</dbReference>
<dbReference type="EMBL" id="CAMXCT030000202">
    <property type="protein sequence ID" value="CAL4762738.1"/>
    <property type="molecule type" value="Genomic_DNA"/>
</dbReference>
<comment type="caution">
    <text evidence="3">The sequence shown here is derived from an EMBL/GenBank/DDBJ whole genome shotgun (WGS) entry which is preliminary data.</text>
</comment>
<feature type="compositionally biased region" description="Acidic residues" evidence="1">
    <location>
        <begin position="202"/>
        <end position="213"/>
    </location>
</feature>
<evidence type="ECO:0000313" key="6">
    <source>
        <dbReference type="Proteomes" id="UP001152797"/>
    </source>
</evidence>
<feature type="compositionally biased region" description="Low complexity" evidence="1">
    <location>
        <begin position="565"/>
        <end position="574"/>
    </location>
</feature>
<feature type="region of interest" description="Disordered" evidence="1">
    <location>
        <begin position="616"/>
        <end position="659"/>
    </location>
</feature>
<dbReference type="Proteomes" id="UP001152797">
    <property type="component" value="Unassembled WGS sequence"/>
</dbReference>
<dbReference type="InterPro" id="IPR051941">
    <property type="entry name" value="BG_Antigen-Binding_Lectin"/>
</dbReference>
<dbReference type="EMBL" id="CAMXCT010000202">
    <property type="protein sequence ID" value="CAI3975426.1"/>
    <property type="molecule type" value="Genomic_DNA"/>
</dbReference>
<reference evidence="4" key="2">
    <citation type="submission" date="2024-04" db="EMBL/GenBank/DDBJ databases">
        <authorList>
            <person name="Chen Y."/>
            <person name="Shah S."/>
            <person name="Dougan E. K."/>
            <person name="Thang M."/>
            <person name="Chan C."/>
        </authorList>
    </citation>
    <scope>NUCLEOTIDE SEQUENCE [LARGE SCALE GENOMIC DNA]</scope>
</reference>
<feature type="compositionally biased region" description="Low complexity" evidence="1">
    <location>
        <begin position="173"/>
        <end position="201"/>
    </location>
</feature>
<name>A0A9P1FGR2_9DINO</name>
<feature type="compositionally biased region" description="Low complexity" evidence="1">
    <location>
        <begin position="544"/>
        <end position="555"/>
    </location>
</feature>
<keyword evidence="6" id="KW-1185">Reference proteome</keyword>
<feature type="compositionally biased region" description="Acidic residues" evidence="1">
    <location>
        <begin position="631"/>
        <end position="659"/>
    </location>
</feature>
<dbReference type="InterPro" id="IPR008160">
    <property type="entry name" value="Collagen"/>
</dbReference>
<organism evidence="3">
    <name type="scientific">Cladocopium goreaui</name>
    <dbReference type="NCBI Taxonomy" id="2562237"/>
    <lineage>
        <taxon>Eukaryota</taxon>
        <taxon>Sar</taxon>
        <taxon>Alveolata</taxon>
        <taxon>Dinophyceae</taxon>
        <taxon>Suessiales</taxon>
        <taxon>Symbiodiniaceae</taxon>
        <taxon>Cladocopium</taxon>
    </lineage>
</organism>
<evidence type="ECO:0000313" key="3">
    <source>
        <dbReference type="EMBL" id="CAI3975426.1"/>
    </source>
</evidence>
<evidence type="ECO:0000256" key="2">
    <source>
        <dbReference type="SAM" id="Phobius"/>
    </source>
</evidence>
<dbReference type="Pfam" id="PF01391">
    <property type="entry name" value="Collagen"/>
    <property type="match status" value="1"/>
</dbReference>
<dbReference type="PANTHER" id="PTHR45713:SF6">
    <property type="entry name" value="F5_8 TYPE C DOMAIN-CONTAINING PROTEIN"/>
    <property type="match status" value="1"/>
</dbReference>
<keyword evidence="5" id="KW-0176">Collagen</keyword>
<feature type="region of interest" description="Disordered" evidence="1">
    <location>
        <begin position="173"/>
        <end position="266"/>
    </location>
</feature>
<dbReference type="SUPFAM" id="SSF49785">
    <property type="entry name" value="Galactose-binding domain-like"/>
    <property type="match status" value="2"/>
</dbReference>
<sequence length="659" mass="70385">MMRREAFERKAPRRFMPRTRLKSLLQKRQERMLRRREKLWDLEKELESVHTKSKSYKPKCVVLHGKKLKATPGTGHGFGAPHNANIEKCTEACVARVNLAKDGGTRSSGARSMKLMPKNALDGDGSTEFVSKQQNEPWWQVDLGTDRKVGEVWISATNCVGCEVGLRDEPCINPTQTQTNPTQTQTNKTSNKTNNNGNSNDDSGDNENSDDDNGNNGNGDNDNGNDENGNDDNGNNGNGNNDEDEHDEDETGELAERTSVDQMDLENNGEMVLLEKLANQIKGHESNEACNLGKTCGTLDENSNFVNCDGNAGQFLVIRHKGNKRLIIAEVEVWEDAILSRSDAVAKMMPEAEDADQKASMVLDGRADTTAISQAGDNPWLQIKLADDAAANSVGKISIYPGTDRTKFLPTKEKPMMVGVSTKECTEEGCAKAGVFCGKLTTAKLAGPYIVDCGGKNGNFVWIEFPGKGRSINIATVEVEKSAQCEQVVLQKKDGKLTCISYKKYSGELEEPEEGVDYTSAICHPAGKVGPAGVTGGKGDKGKQGSAGPKGAAGAKGDEGEEGAVGEQGDVGAEGPEGLEADVAGLATMGQLNLAGVLCVAVTVAVMVILMQKVSPQSGRGGAAPEKTEGVEGEEGLEETFEEGGEAPPEEAEEGEQVA</sequence>
<evidence type="ECO:0000256" key="1">
    <source>
        <dbReference type="SAM" id="MobiDB-lite"/>
    </source>
</evidence>
<keyword evidence="2" id="KW-1133">Transmembrane helix</keyword>
<dbReference type="OrthoDB" id="10348368at2759"/>
<dbReference type="InterPro" id="IPR008979">
    <property type="entry name" value="Galactose-bd-like_sf"/>
</dbReference>
<accession>A0A9P1FGR2</accession>
<keyword evidence="2" id="KW-0472">Membrane</keyword>
<keyword evidence="2" id="KW-0812">Transmembrane</keyword>
<feature type="region of interest" description="Disordered" evidence="1">
    <location>
        <begin position="533"/>
        <end position="577"/>
    </location>
</feature>
<gene>
    <name evidence="3" type="ORF">C1SCF055_LOCUS3754</name>
</gene>
<feature type="transmembrane region" description="Helical" evidence="2">
    <location>
        <begin position="592"/>
        <end position="611"/>
    </location>
</feature>
<feature type="compositionally biased region" description="Low complexity" evidence="1">
    <location>
        <begin position="231"/>
        <end position="240"/>
    </location>
</feature>
<dbReference type="AlphaFoldDB" id="A0A9P1FGR2"/>